<dbReference type="InterPro" id="IPR002293">
    <property type="entry name" value="AA/rel_permease1"/>
</dbReference>
<feature type="transmembrane region" description="Helical" evidence="8">
    <location>
        <begin position="264"/>
        <end position="285"/>
    </location>
</feature>
<dbReference type="PANTHER" id="PTHR45826">
    <property type="entry name" value="POLYAMINE TRANSPORTER PUT1"/>
    <property type="match status" value="1"/>
</dbReference>
<reference evidence="9" key="1">
    <citation type="journal article" date="2020" name="J. Eukaryot. Microbiol.">
        <title>De novo Sequencing, Assembly and Annotation of the Transcriptome for the Free-Living Testate Amoeba Arcella intermedia.</title>
        <authorList>
            <person name="Ribeiro G.M."/>
            <person name="Porfirio-Sousa A.L."/>
            <person name="Maurer-Alcala X.X."/>
            <person name="Katz L.A."/>
            <person name="Lahr D.J.G."/>
        </authorList>
    </citation>
    <scope>NUCLEOTIDE SEQUENCE</scope>
</reference>
<organism evidence="9">
    <name type="scientific">Arcella intermedia</name>
    <dbReference type="NCBI Taxonomy" id="1963864"/>
    <lineage>
        <taxon>Eukaryota</taxon>
        <taxon>Amoebozoa</taxon>
        <taxon>Tubulinea</taxon>
        <taxon>Elardia</taxon>
        <taxon>Arcellinida</taxon>
        <taxon>Sphaerothecina</taxon>
        <taxon>Arcellidae</taxon>
        <taxon>Arcella</taxon>
    </lineage>
</organism>
<dbReference type="Pfam" id="PF13520">
    <property type="entry name" value="AA_permease_2"/>
    <property type="match status" value="1"/>
</dbReference>
<name>A0A6B2L2T4_9EUKA</name>
<evidence type="ECO:0000256" key="3">
    <source>
        <dbReference type="ARBA" id="ARBA00022475"/>
    </source>
</evidence>
<keyword evidence="6 8" id="KW-0472">Membrane</keyword>
<evidence type="ECO:0000256" key="8">
    <source>
        <dbReference type="SAM" id="Phobius"/>
    </source>
</evidence>
<feature type="transmembrane region" description="Helical" evidence="8">
    <location>
        <begin position="25"/>
        <end position="46"/>
    </location>
</feature>
<evidence type="ECO:0000256" key="2">
    <source>
        <dbReference type="ARBA" id="ARBA00022448"/>
    </source>
</evidence>
<evidence type="ECO:0000256" key="4">
    <source>
        <dbReference type="ARBA" id="ARBA00022692"/>
    </source>
</evidence>
<feature type="transmembrane region" description="Helical" evidence="8">
    <location>
        <begin position="58"/>
        <end position="79"/>
    </location>
</feature>
<sequence>MPSNEGAFVWIHTAFGKRVSFITSIIYWFSYSVDTALYPALFYAYFKTFDEELFSTTPFQISIPLCATVIITVLNFLGIEIIGTLSIFLLGIQLTPVFIIFFWSLSTGRVSPSDWIKLPPGDQLSFDNFKRIALCMQVMIWSYSGYDSVGCIVEQLSNSKKNLRRCLIGACSLATFTYFTVIVGSIGIDKEYGKWEEGSLAKMGEQLAGPWLKYFIIVSAMTASLGTFNALMFPTSQQLKALGGPDYLDIPLLTYTHPRFNTPWVAIGINGVICGLAGALPFIFLIQLNNIFYGILIIFICLSAVRLRYSEIGKQLERPFKVAEANGMVVLIVIWPILICIYLIIDSIVSDWRLGVVAVAVLVLLVGVFFGCSIRRKNKEKAEEDEELVDEEMDDVTKAEISSNALLKKLRSFDDDL</sequence>
<keyword evidence="5 8" id="KW-1133">Transmembrane helix</keyword>
<keyword evidence="4 8" id="KW-0812">Transmembrane</keyword>
<dbReference type="PIRSF" id="PIRSF006060">
    <property type="entry name" value="AA_transporter"/>
    <property type="match status" value="1"/>
</dbReference>
<dbReference type="Gene3D" id="1.20.1740.10">
    <property type="entry name" value="Amino acid/polyamine transporter I"/>
    <property type="match status" value="1"/>
</dbReference>
<dbReference type="InterPro" id="IPR044566">
    <property type="entry name" value="RMV1-like"/>
</dbReference>
<feature type="transmembrane region" description="Helical" evidence="8">
    <location>
        <begin position="329"/>
        <end position="349"/>
    </location>
</feature>
<feature type="transmembrane region" description="Helical" evidence="8">
    <location>
        <begin position="291"/>
        <end position="309"/>
    </location>
</feature>
<feature type="transmembrane region" description="Helical" evidence="8">
    <location>
        <begin position="211"/>
        <end position="233"/>
    </location>
</feature>
<dbReference type="PANTHER" id="PTHR45826:SF2">
    <property type="entry name" value="AMINO ACID TRANSPORTER"/>
    <property type="match status" value="1"/>
</dbReference>
<keyword evidence="3" id="KW-1003">Cell membrane</keyword>
<feature type="transmembrane region" description="Helical" evidence="8">
    <location>
        <begin position="166"/>
        <end position="188"/>
    </location>
</feature>
<accession>A0A6B2L2T4</accession>
<dbReference type="AlphaFoldDB" id="A0A6B2L2T4"/>
<feature type="transmembrane region" description="Helical" evidence="8">
    <location>
        <begin position="85"/>
        <end position="105"/>
    </location>
</feature>
<evidence type="ECO:0000256" key="6">
    <source>
        <dbReference type="ARBA" id="ARBA00023136"/>
    </source>
</evidence>
<evidence type="ECO:0008006" key="10">
    <source>
        <dbReference type="Google" id="ProtNLM"/>
    </source>
</evidence>
<comment type="similarity">
    <text evidence="7">Belongs to the amino acid-polyamine-organocation (APC) superfamily. Polyamine:cation symporter (PHS) (TC 2.A.3.12) family.</text>
</comment>
<keyword evidence="2" id="KW-0813">Transport</keyword>
<evidence type="ECO:0000256" key="1">
    <source>
        <dbReference type="ARBA" id="ARBA00004651"/>
    </source>
</evidence>
<protein>
    <recommendedName>
        <fullName evidence="10">Amino acid permease/ SLC12A domain-containing protein</fullName>
    </recommendedName>
</protein>
<evidence type="ECO:0000256" key="5">
    <source>
        <dbReference type="ARBA" id="ARBA00022989"/>
    </source>
</evidence>
<proteinExistence type="inferred from homology"/>
<feature type="transmembrane region" description="Helical" evidence="8">
    <location>
        <begin position="355"/>
        <end position="374"/>
    </location>
</feature>
<dbReference type="EMBL" id="GIBP01002364">
    <property type="protein sequence ID" value="NDV31333.1"/>
    <property type="molecule type" value="Transcribed_RNA"/>
</dbReference>
<dbReference type="GO" id="GO:0005886">
    <property type="term" value="C:plasma membrane"/>
    <property type="evidence" value="ECO:0007669"/>
    <property type="project" value="UniProtKB-SubCell"/>
</dbReference>
<evidence type="ECO:0000313" key="9">
    <source>
        <dbReference type="EMBL" id="NDV31333.1"/>
    </source>
</evidence>
<comment type="subcellular location">
    <subcellularLocation>
        <location evidence="1">Cell membrane</location>
        <topology evidence="1">Multi-pass membrane protein</topology>
    </subcellularLocation>
</comment>
<dbReference type="GO" id="GO:0015203">
    <property type="term" value="F:polyamine transmembrane transporter activity"/>
    <property type="evidence" value="ECO:0007669"/>
    <property type="project" value="UniProtKB-ARBA"/>
</dbReference>
<evidence type="ECO:0000256" key="7">
    <source>
        <dbReference type="ARBA" id="ARBA00024041"/>
    </source>
</evidence>